<evidence type="ECO:0000313" key="2">
    <source>
        <dbReference type="EMBL" id="KAK1116872.1"/>
    </source>
</evidence>
<comment type="caution">
    <text evidence="2">The sequence shown here is derived from an EMBL/GenBank/DDBJ whole genome shotgun (WGS) entry which is preliminary data.</text>
</comment>
<name>A0AA40FDA2_9HYME</name>
<dbReference type="AlphaFoldDB" id="A0AA40FDA2"/>
<gene>
    <name evidence="2" type="ORF">K0M31_018033</name>
</gene>
<feature type="compositionally biased region" description="Acidic residues" evidence="1">
    <location>
        <begin position="22"/>
        <end position="38"/>
    </location>
</feature>
<evidence type="ECO:0000256" key="1">
    <source>
        <dbReference type="SAM" id="MobiDB-lite"/>
    </source>
</evidence>
<organism evidence="2 3">
    <name type="scientific">Melipona bicolor</name>
    <dbReference type="NCBI Taxonomy" id="60889"/>
    <lineage>
        <taxon>Eukaryota</taxon>
        <taxon>Metazoa</taxon>
        <taxon>Ecdysozoa</taxon>
        <taxon>Arthropoda</taxon>
        <taxon>Hexapoda</taxon>
        <taxon>Insecta</taxon>
        <taxon>Pterygota</taxon>
        <taxon>Neoptera</taxon>
        <taxon>Endopterygota</taxon>
        <taxon>Hymenoptera</taxon>
        <taxon>Apocrita</taxon>
        <taxon>Aculeata</taxon>
        <taxon>Apoidea</taxon>
        <taxon>Anthophila</taxon>
        <taxon>Apidae</taxon>
        <taxon>Melipona</taxon>
    </lineage>
</organism>
<dbReference type="EMBL" id="JAHYIQ010000061">
    <property type="protein sequence ID" value="KAK1116872.1"/>
    <property type="molecule type" value="Genomic_DNA"/>
</dbReference>
<keyword evidence="3" id="KW-1185">Reference proteome</keyword>
<protein>
    <submittedName>
        <fullName evidence="2">Uncharacterized protein</fullName>
    </submittedName>
</protein>
<accession>A0AA40FDA2</accession>
<proteinExistence type="predicted"/>
<sequence length="116" mass="12475">MRGRPTPEDAAVADYDGRGRVDEEEEAEAAEAAEEEEGGAAGCAVLCRDGVVGLMVAGPLRPLRLRPPSPAPRYQPPIPLVVPQGSTVLPPTKPPLILALSESPTNRRCRWQWFPP</sequence>
<evidence type="ECO:0000313" key="3">
    <source>
        <dbReference type="Proteomes" id="UP001177670"/>
    </source>
</evidence>
<dbReference type="Proteomes" id="UP001177670">
    <property type="component" value="Unassembled WGS sequence"/>
</dbReference>
<feature type="region of interest" description="Disordered" evidence="1">
    <location>
        <begin position="1"/>
        <end position="39"/>
    </location>
</feature>
<reference evidence="2" key="1">
    <citation type="submission" date="2021-10" db="EMBL/GenBank/DDBJ databases">
        <title>Melipona bicolor Genome sequencing and assembly.</title>
        <authorList>
            <person name="Araujo N.S."/>
            <person name="Arias M.C."/>
        </authorList>
    </citation>
    <scope>NUCLEOTIDE SEQUENCE</scope>
    <source>
        <strain evidence="2">USP_2M_L1-L4_2017</strain>
        <tissue evidence="2">Whole body</tissue>
    </source>
</reference>